<dbReference type="EMBL" id="CGIH01000026">
    <property type="protein sequence ID" value="CFX57654.1"/>
    <property type="molecule type" value="Genomic_DNA"/>
</dbReference>
<feature type="domain" description="Ionotropic glutamate receptor C-terminal" evidence="4">
    <location>
        <begin position="37"/>
        <end position="260"/>
    </location>
</feature>
<keyword evidence="1 2" id="KW-0732">Signal</keyword>
<dbReference type="PROSITE" id="PS51257">
    <property type="entry name" value="PROKAR_LIPOPROTEIN"/>
    <property type="match status" value="1"/>
</dbReference>
<dbReference type="InterPro" id="IPR001638">
    <property type="entry name" value="Solute-binding_3/MltF_N"/>
</dbReference>
<dbReference type="AlphaFoldDB" id="A0A0E4C8M5"/>
<dbReference type="RefSeq" id="WP_084691506.1">
    <property type="nucleotide sequence ID" value="NZ_CGIH01000026.1"/>
</dbReference>
<organism evidence="5 6">
    <name type="scientific">Syntrophomonas zehnderi OL-4</name>
    <dbReference type="NCBI Taxonomy" id="690567"/>
    <lineage>
        <taxon>Bacteria</taxon>
        <taxon>Bacillati</taxon>
        <taxon>Bacillota</taxon>
        <taxon>Clostridia</taxon>
        <taxon>Eubacteriales</taxon>
        <taxon>Syntrophomonadaceae</taxon>
        <taxon>Syntrophomonas</taxon>
    </lineage>
</organism>
<feature type="signal peptide" evidence="2">
    <location>
        <begin position="1"/>
        <end position="28"/>
    </location>
</feature>
<dbReference type="SMART" id="SM00079">
    <property type="entry name" value="PBPe"/>
    <property type="match status" value="1"/>
</dbReference>
<dbReference type="SUPFAM" id="SSF53850">
    <property type="entry name" value="Periplasmic binding protein-like II"/>
    <property type="match status" value="1"/>
</dbReference>
<evidence type="ECO:0000313" key="5">
    <source>
        <dbReference type="EMBL" id="CFX57654.1"/>
    </source>
</evidence>
<evidence type="ECO:0000259" key="4">
    <source>
        <dbReference type="SMART" id="SM00079"/>
    </source>
</evidence>
<reference evidence="5 6" key="1">
    <citation type="submission" date="2015-03" db="EMBL/GenBank/DDBJ databases">
        <authorList>
            <person name="Murphy D."/>
        </authorList>
    </citation>
    <scope>NUCLEOTIDE SEQUENCE [LARGE SCALE GENOMIC DNA]</scope>
    <source>
        <strain evidence="5 6">OL-4</strain>
    </source>
</reference>
<feature type="domain" description="Solute-binding protein family 3/N-terminal" evidence="3">
    <location>
        <begin position="37"/>
        <end position="259"/>
    </location>
</feature>
<feature type="chain" id="PRO_5002419234" evidence="2">
    <location>
        <begin position="29"/>
        <end position="260"/>
    </location>
</feature>
<dbReference type="GO" id="GO:0016020">
    <property type="term" value="C:membrane"/>
    <property type="evidence" value="ECO:0007669"/>
    <property type="project" value="InterPro"/>
</dbReference>
<dbReference type="OrthoDB" id="9774451at2"/>
<dbReference type="Pfam" id="PF00497">
    <property type="entry name" value="SBP_bac_3"/>
    <property type="match status" value="1"/>
</dbReference>
<evidence type="ECO:0000313" key="6">
    <source>
        <dbReference type="Proteomes" id="UP000045545"/>
    </source>
</evidence>
<dbReference type="GO" id="GO:0015276">
    <property type="term" value="F:ligand-gated monoatomic ion channel activity"/>
    <property type="evidence" value="ECO:0007669"/>
    <property type="project" value="InterPro"/>
</dbReference>
<evidence type="ECO:0000256" key="1">
    <source>
        <dbReference type="ARBA" id="ARBA00022729"/>
    </source>
</evidence>
<protein>
    <submittedName>
        <fullName evidence="5">Ionotropic glutamate receptor</fullName>
    </submittedName>
</protein>
<dbReference type="Proteomes" id="UP000045545">
    <property type="component" value="Unassembled WGS sequence"/>
</dbReference>
<dbReference type="InterPro" id="IPR001320">
    <property type="entry name" value="Iontro_rcpt_C"/>
</dbReference>
<dbReference type="PANTHER" id="PTHR35936:SF17">
    <property type="entry name" value="ARGININE-BINDING EXTRACELLULAR PROTEIN ARTP"/>
    <property type="match status" value="1"/>
</dbReference>
<dbReference type="SMART" id="SM00062">
    <property type="entry name" value="PBPb"/>
    <property type="match status" value="1"/>
</dbReference>
<dbReference type="Gene3D" id="3.40.190.10">
    <property type="entry name" value="Periplasmic binding protein-like II"/>
    <property type="match status" value="2"/>
</dbReference>
<name>A0A0E4C8M5_9FIRM</name>
<gene>
    <name evidence="5" type="ORF">1476</name>
</gene>
<proteinExistence type="predicted"/>
<dbReference type="CDD" id="cd13624">
    <property type="entry name" value="PBP2_Arg_Lys_His"/>
    <property type="match status" value="1"/>
</dbReference>
<sequence>MKKITAILVSALLVMGMLVTVSGCGKNAADNQDQEKVLRVVTEAGFKPFEFKENNEFVGFDMDLIRAIAEAEGYKAEITHMGFESLIPALQSNKADCAIAGMSIDEERKKSVDFSTPYFNAGLIIAVQKDTEGIKSPDDLKGKRIAGQVGTIGADACNDIKKQDPNTTVKIFDSVGEAFMELEKGGIDAVINDYAVTYEYISTTGQGKTKIVGDVFSADDQYGIAVKKGNKQMLNVINDGLEKVKASGKYDEIYQKWIKQ</sequence>
<accession>A0A0E4C8M5</accession>
<keyword evidence="5" id="KW-0675">Receptor</keyword>
<evidence type="ECO:0000256" key="2">
    <source>
        <dbReference type="SAM" id="SignalP"/>
    </source>
</evidence>
<dbReference type="STRING" id="690567.1476"/>
<dbReference type="PANTHER" id="PTHR35936">
    <property type="entry name" value="MEMBRANE-BOUND LYTIC MUREIN TRANSGLYCOSYLASE F"/>
    <property type="match status" value="1"/>
</dbReference>
<keyword evidence="6" id="KW-1185">Reference proteome</keyword>
<evidence type="ECO:0000259" key="3">
    <source>
        <dbReference type="SMART" id="SM00062"/>
    </source>
</evidence>